<dbReference type="Gene3D" id="3.90.1590.10">
    <property type="entry name" value="glutathione-dependent formaldehyde- activating enzyme (gfa)"/>
    <property type="match status" value="1"/>
</dbReference>
<evidence type="ECO:0000256" key="5">
    <source>
        <dbReference type="SAM" id="MobiDB-lite"/>
    </source>
</evidence>
<evidence type="ECO:0000256" key="2">
    <source>
        <dbReference type="ARBA" id="ARBA00022723"/>
    </source>
</evidence>
<dbReference type="OrthoDB" id="9985472at2759"/>
<dbReference type="STRING" id="1157616.A0A1Z5TTP5"/>
<feature type="domain" description="CENP-V/GFA" evidence="6">
    <location>
        <begin position="21"/>
        <end position="141"/>
    </location>
</feature>
<evidence type="ECO:0000256" key="1">
    <source>
        <dbReference type="ARBA" id="ARBA00005495"/>
    </source>
</evidence>
<keyword evidence="8" id="KW-1185">Reference proteome</keyword>
<protein>
    <recommendedName>
        <fullName evidence="6">CENP-V/GFA domain-containing protein</fullName>
    </recommendedName>
</protein>
<proteinExistence type="inferred from homology"/>
<dbReference type="VEuPathDB" id="FungiDB:BTJ68_00779"/>
<evidence type="ECO:0000313" key="7">
    <source>
        <dbReference type="EMBL" id="OTA39348.1"/>
    </source>
</evidence>
<dbReference type="AlphaFoldDB" id="A0A1Z5TTP5"/>
<dbReference type="InterPro" id="IPR011057">
    <property type="entry name" value="Mss4-like_sf"/>
</dbReference>
<comment type="caution">
    <text evidence="7">The sequence shown here is derived from an EMBL/GenBank/DDBJ whole genome shotgun (WGS) entry which is preliminary data.</text>
</comment>
<keyword evidence="4" id="KW-0456">Lyase</keyword>
<comment type="similarity">
    <text evidence="1">Belongs to the Gfa family.</text>
</comment>
<sequence>MPNQPTGDPKQHDPSTFSESLSGSCLCGSITVTIHDKELFTRPRGHICHCSNCRKVAGSYVASNLLIEAEKVTIDDKDGTLKFYEDKATLILKLKSETAAYPGKVVVKMGMMPRIPQPEMEGFGLHRYEWQGAHQGVQIYKIKWAGPEKELMSKGS</sequence>
<dbReference type="GO" id="GO:0046872">
    <property type="term" value="F:metal ion binding"/>
    <property type="evidence" value="ECO:0007669"/>
    <property type="project" value="UniProtKB-KW"/>
</dbReference>
<dbReference type="Proteomes" id="UP000194280">
    <property type="component" value="Unassembled WGS sequence"/>
</dbReference>
<gene>
    <name evidence="7" type="ORF">BTJ68_00779</name>
</gene>
<dbReference type="EMBL" id="MUNK01000004">
    <property type="protein sequence ID" value="OTA39348.1"/>
    <property type="molecule type" value="Genomic_DNA"/>
</dbReference>
<dbReference type="PANTHER" id="PTHR33337">
    <property type="entry name" value="GFA DOMAIN-CONTAINING PROTEIN"/>
    <property type="match status" value="1"/>
</dbReference>
<accession>A0A1Z5TTP5</accession>
<evidence type="ECO:0000256" key="3">
    <source>
        <dbReference type="ARBA" id="ARBA00022833"/>
    </source>
</evidence>
<organism evidence="7 8">
    <name type="scientific">Hortaea werneckii EXF-2000</name>
    <dbReference type="NCBI Taxonomy" id="1157616"/>
    <lineage>
        <taxon>Eukaryota</taxon>
        <taxon>Fungi</taxon>
        <taxon>Dikarya</taxon>
        <taxon>Ascomycota</taxon>
        <taxon>Pezizomycotina</taxon>
        <taxon>Dothideomycetes</taxon>
        <taxon>Dothideomycetidae</taxon>
        <taxon>Mycosphaerellales</taxon>
        <taxon>Teratosphaeriaceae</taxon>
        <taxon>Hortaea</taxon>
    </lineage>
</organism>
<keyword evidence="2" id="KW-0479">Metal-binding</keyword>
<evidence type="ECO:0000256" key="4">
    <source>
        <dbReference type="ARBA" id="ARBA00023239"/>
    </source>
</evidence>
<dbReference type="InParanoid" id="A0A1Z5TTP5"/>
<dbReference type="PANTHER" id="PTHR33337:SF43">
    <property type="entry name" value="CENP-V_GFA DOMAIN-CONTAINING PROTEIN"/>
    <property type="match status" value="1"/>
</dbReference>
<name>A0A1Z5TTP5_HORWE</name>
<reference evidence="7 8" key="1">
    <citation type="submission" date="2017-01" db="EMBL/GenBank/DDBJ databases">
        <title>The recent genome duplication of the halophilic yeast Hortaea werneckii: insights from long-read sequencing.</title>
        <authorList>
            <person name="Sinha S."/>
            <person name="Flibotte S."/>
            <person name="Neira M."/>
            <person name="Lenassi M."/>
            <person name="Gostincar C."/>
            <person name="Stajich J.E."/>
            <person name="Nislow C.E."/>
        </authorList>
    </citation>
    <scope>NUCLEOTIDE SEQUENCE [LARGE SCALE GENOMIC DNA]</scope>
    <source>
        <strain evidence="7 8">EXF-2000</strain>
    </source>
</reference>
<evidence type="ECO:0000259" key="6">
    <source>
        <dbReference type="PROSITE" id="PS51891"/>
    </source>
</evidence>
<dbReference type="Pfam" id="PF04828">
    <property type="entry name" value="GFA"/>
    <property type="match status" value="1"/>
</dbReference>
<dbReference type="GO" id="GO:0016846">
    <property type="term" value="F:carbon-sulfur lyase activity"/>
    <property type="evidence" value="ECO:0007669"/>
    <property type="project" value="InterPro"/>
</dbReference>
<keyword evidence="3" id="KW-0862">Zinc</keyword>
<evidence type="ECO:0000313" key="8">
    <source>
        <dbReference type="Proteomes" id="UP000194280"/>
    </source>
</evidence>
<feature type="region of interest" description="Disordered" evidence="5">
    <location>
        <begin position="1"/>
        <end position="22"/>
    </location>
</feature>
<dbReference type="InterPro" id="IPR006913">
    <property type="entry name" value="CENP-V/GFA"/>
</dbReference>
<dbReference type="SUPFAM" id="SSF51316">
    <property type="entry name" value="Mss4-like"/>
    <property type="match status" value="1"/>
</dbReference>
<dbReference type="PROSITE" id="PS51891">
    <property type="entry name" value="CENP_V_GFA"/>
    <property type="match status" value="1"/>
</dbReference>